<organism evidence="2 3">
    <name type="scientific">Agrilus planipennis</name>
    <name type="common">Emerald ash borer</name>
    <name type="synonym">Agrilus marcopoli</name>
    <dbReference type="NCBI Taxonomy" id="224129"/>
    <lineage>
        <taxon>Eukaryota</taxon>
        <taxon>Metazoa</taxon>
        <taxon>Ecdysozoa</taxon>
        <taxon>Arthropoda</taxon>
        <taxon>Hexapoda</taxon>
        <taxon>Insecta</taxon>
        <taxon>Pterygota</taxon>
        <taxon>Neoptera</taxon>
        <taxon>Endopterygota</taxon>
        <taxon>Coleoptera</taxon>
        <taxon>Polyphaga</taxon>
        <taxon>Elateriformia</taxon>
        <taxon>Buprestoidea</taxon>
        <taxon>Buprestidae</taxon>
        <taxon>Agrilinae</taxon>
        <taxon>Agrilus</taxon>
    </lineage>
</organism>
<dbReference type="Proteomes" id="UP000192223">
    <property type="component" value="Unplaced"/>
</dbReference>
<accession>A0A1W4XH82</accession>
<evidence type="ECO:0000256" key="1">
    <source>
        <dbReference type="SAM" id="Coils"/>
    </source>
</evidence>
<reference evidence="3" key="1">
    <citation type="submission" date="2025-08" db="UniProtKB">
        <authorList>
            <consortium name="RefSeq"/>
        </authorList>
    </citation>
    <scope>IDENTIFICATION</scope>
    <source>
        <tissue evidence="3">Entire body</tissue>
    </source>
</reference>
<dbReference type="InParanoid" id="A0A1W4XH82"/>
<evidence type="ECO:0000313" key="3">
    <source>
        <dbReference type="RefSeq" id="XP_018332147.1"/>
    </source>
</evidence>
<evidence type="ECO:0000313" key="2">
    <source>
        <dbReference type="Proteomes" id="UP000192223"/>
    </source>
</evidence>
<feature type="coiled-coil region" evidence="1">
    <location>
        <begin position="445"/>
        <end position="479"/>
    </location>
</feature>
<feature type="coiled-coil region" evidence="1">
    <location>
        <begin position="221"/>
        <end position="339"/>
    </location>
</feature>
<proteinExistence type="predicted"/>
<dbReference type="RefSeq" id="XP_018332147.1">
    <property type="nucleotide sequence ID" value="XM_018476645.2"/>
</dbReference>
<dbReference type="OrthoDB" id="6711470at2759"/>
<keyword evidence="2" id="KW-1185">Reference proteome</keyword>
<protein>
    <submittedName>
        <fullName evidence="3">Centrosomal protein of 128 kDa-like</fullName>
    </submittedName>
</protein>
<dbReference type="GeneID" id="108741737"/>
<keyword evidence="1" id="KW-0175">Coiled coil</keyword>
<sequence length="483" mass="57050">MNAINEDLLKSLSQDIRKINEINDNIGTYLEDNSENSTWFLSCKDENEILNLPKDKNRNHERYLSTLELIIDRIYLFLNCLLRFVETEYFDKDPLVKCKYVIRPKNLTLGTTVKLLWQQLTEIKPIIKNIYNVRPDSQMSQTNTKNLQTDISSFDACYTCTNVNHFVKKIVELFEKRFDIPGITQEKENIRKNIYNLTQHSCVDRFLKEIEKSVENIWEENDSLKLQIHNLSSELENKEFESTSLGREHKRLEITCAEYCENAQKDKQRYDKLYQRYNDLHFRNHQLEKCLRSESEKLTSAETLISKVQENYQILETRKNQLEKELEDARVTTKSLYAEKDMWKKRFLDENSENQNLKRDISNTHASVVEVKTHLNKVDMDYQALNDLLTKSTFEYKNTIQRYNTILHKLKEVIAAKLSIKKHQEDSVDRGDSINVGIKIEGNPLTDMTNQVKANEVLIEKLQEKNDHLLKVIGNLKKMEKHL</sequence>
<name>A0A1W4XH82_AGRPL</name>
<gene>
    <name evidence="3" type="primary">LOC108741737</name>
</gene>
<dbReference type="AlphaFoldDB" id="A0A1W4XH82"/>
<dbReference type="KEGG" id="apln:108741737"/>